<dbReference type="AlphaFoldDB" id="A0A0B5EPN3"/>
<dbReference type="PANTHER" id="PTHR34293">
    <property type="entry name" value="HTH-TYPE TRANSCRIPTIONAL REGULATOR TRMBL2"/>
    <property type="match status" value="1"/>
</dbReference>
<gene>
    <name evidence="2" type="ORF">SLNWT_3173</name>
</gene>
<dbReference type="InterPro" id="IPR051797">
    <property type="entry name" value="TrmB-like"/>
</dbReference>
<sequence>MHETAHPHDLDELCAPGAELYARALQEGRIRTAVAEAAPCLVDGALLQPDVRDTDWLLPTPPSVALPRLLRGIEDGIAAQRRRESRLTEQFAPLLQLHSSQQADQGAAAITVLEGVPRVRSALAHAVRECAEEALSLQPGSEVPAEIARSRPYEQDILTRGGTIRTLYEHSHRHLPLVLDHFASLTGDVQVRTLDEVSEQLLVFDRAVAFLPANSARTVALEIRHPALIDYLVLSFERLWRLATPMHPVIAPLPATDGVTDRQRAIAALLVEGETDDRIAERLGLNVRTCRTHIAHLATILGSSNRAQLGYLIGRSGILDGPA</sequence>
<name>A0A0B5EPN3_STRA4</name>
<dbReference type="InterPro" id="IPR000792">
    <property type="entry name" value="Tscrpt_reg_LuxR_C"/>
</dbReference>
<dbReference type="SMART" id="SM00421">
    <property type="entry name" value="HTH_LUXR"/>
    <property type="match status" value="1"/>
</dbReference>
<dbReference type="PRINTS" id="PR00038">
    <property type="entry name" value="HTHLUXR"/>
</dbReference>
<evidence type="ECO:0000313" key="3">
    <source>
        <dbReference type="Proteomes" id="UP000031523"/>
    </source>
</evidence>
<feature type="domain" description="HTH luxR-type" evidence="1">
    <location>
        <begin position="252"/>
        <end position="317"/>
    </location>
</feature>
<evidence type="ECO:0000313" key="2">
    <source>
        <dbReference type="EMBL" id="AJE83549.1"/>
    </source>
</evidence>
<dbReference type="SUPFAM" id="SSF46894">
    <property type="entry name" value="C-terminal effector domain of the bipartite response regulators"/>
    <property type="match status" value="1"/>
</dbReference>
<dbReference type="InterPro" id="IPR016032">
    <property type="entry name" value="Sig_transdc_resp-reg_C-effctor"/>
</dbReference>
<dbReference type="GO" id="GO:0003677">
    <property type="term" value="F:DNA binding"/>
    <property type="evidence" value="ECO:0007669"/>
    <property type="project" value="InterPro"/>
</dbReference>
<dbReference type="KEGG" id="sals:SLNWT_3173"/>
<reference evidence="2 3" key="1">
    <citation type="submission" date="2015-01" db="EMBL/GenBank/DDBJ databases">
        <title>Enhanced salinomycin production by adjusting the supply of polyketide extender units in Streptomyce albus DSM 41398.</title>
        <authorList>
            <person name="Lu C."/>
        </authorList>
    </citation>
    <scope>NUCLEOTIDE SEQUENCE [LARGE SCALE GENOMIC DNA]</scope>
    <source>
        <strain evidence="3">ATCC 21838 / DSM 41398 / FERM P-419 / JCM 4703 / NBRC 107858</strain>
    </source>
</reference>
<dbReference type="PROSITE" id="PS50043">
    <property type="entry name" value="HTH_LUXR_2"/>
    <property type="match status" value="1"/>
</dbReference>
<dbReference type="GO" id="GO:0006355">
    <property type="term" value="P:regulation of DNA-templated transcription"/>
    <property type="evidence" value="ECO:0007669"/>
    <property type="project" value="InterPro"/>
</dbReference>
<dbReference type="Proteomes" id="UP000031523">
    <property type="component" value="Chromosome"/>
</dbReference>
<dbReference type="InterPro" id="IPR036388">
    <property type="entry name" value="WH-like_DNA-bd_sf"/>
</dbReference>
<protein>
    <submittedName>
        <fullName evidence="2">Regulatory protein</fullName>
    </submittedName>
</protein>
<dbReference type="EMBL" id="CP010519">
    <property type="protein sequence ID" value="AJE83549.1"/>
    <property type="molecule type" value="Genomic_DNA"/>
</dbReference>
<accession>A0A0B5EPN3</accession>
<dbReference type="Pfam" id="PF00196">
    <property type="entry name" value="GerE"/>
    <property type="match status" value="1"/>
</dbReference>
<proteinExistence type="predicted"/>
<keyword evidence="3" id="KW-1185">Reference proteome</keyword>
<organism evidence="2 3">
    <name type="scientific">Streptomyces albus (strain ATCC 21838 / DSM 41398 / FERM P-419 / JCM 4703 / NBRC 107858)</name>
    <dbReference type="NCBI Taxonomy" id="1081613"/>
    <lineage>
        <taxon>Bacteria</taxon>
        <taxon>Bacillati</taxon>
        <taxon>Actinomycetota</taxon>
        <taxon>Actinomycetes</taxon>
        <taxon>Kitasatosporales</taxon>
        <taxon>Streptomycetaceae</taxon>
        <taxon>Streptomyces</taxon>
    </lineage>
</organism>
<evidence type="ECO:0000259" key="1">
    <source>
        <dbReference type="PROSITE" id="PS50043"/>
    </source>
</evidence>
<dbReference type="Gene3D" id="1.10.10.10">
    <property type="entry name" value="Winged helix-like DNA-binding domain superfamily/Winged helix DNA-binding domain"/>
    <property type="match status" value="1"/>
</dbReference>
<dbReference type="PANTHER" id="PTHR34293:SF1">
    <property type="entry name" value="HTH-TYPE TRANSCRIPTIONAL REGULATOR TRMBL2"/>
    <property type="match status" value="1"/>
</dbReference>